<dbReference type="EMBL" id="BAAAZK010000008">
    <property type="protein sequence ID" value="GAA4182797.1"/>
    <property type="molecule type" value="Genomic_DNA"/>
</dbReference>
<evidence type="ECO:0000313" key="2">
    <source>
        <dbReference type="EMBL" id="GAA4182797.1"/>
    </source>
</evidence>
<name>A0ABP8AET7_9SPHI</name>
<organism evidence="2 3">
    <name type="scientific">Sphingobacterium ginsenosidimutans</name>
    <dbReference type="NCBI Taxonomy" id="687845"/>
    <lineage>
        <taxon>Bacteria</taxon>
        <taxon>Pseudomonadati</taxon>
        <taxon>Bacteroidota</taxon>
        <taxon>Sphingobacteriia</taxon>
        <taxon>Sphingobacteriales</taxon>
        <taxon>Sphingobacteriaceae</taxon>
        <taxon>Sphingobacterium</taxon>
    </lineage>
</organism>
<dbReference type="Proteomes" id="UP001500167">
    <property type="component" value="Unassembled WGS sequence"/>
</dbReference>
<dbReference type="RefSeq" id="WP_346087961.1">
    <property type="nucleotide sequence ID" value="NZ_BAAAZK010000008.1"/>
</dbReference>
<evidence type="ECO:0000313" key="3">
    <source>
        <dbReference type="Proteomes" id="UP001500167"/>
    </source>
</evidence>
<protein>
    <recommendedName>
        <fullName evidence="1">Glycosyltransferase 2-like domain-containing protein</fullName>
    </recommendedName>
</protein>
<gene>
    <name evidence="2" type="ORF">GCM10022218_40490</name>
</gene>
<accession>A0ABP8AET7</accession>
<dbReference type="Pfam" id="PF00535">
    <property type="entry name" value="Glycos_transf_2"/>
    <property type="match status" value="1"/>
</dbReference>
<sequence>MSIENEYYIPSYKLSMNDNETLSHLKSYLKDAISNEHDIVYFYEDEAIYHHHIFENINLIVDHRIHFISNRVITSGPLLPISNNIYFTYRLEKVKSFYLTSPIFKLLLLSIEENRFNNIIELLSGSILRKFVIGSKQPQLSEQEIIIIVPFRNCINFIDACYESLTKQNYSNYRILLIDDCSTDGTSTYIEKFRNERITIIRNPKQLFAIESIVSVLANLAPESKSSIITIVDGDDILLHNFVLQTINWYYSFYRCKLTYGSYISLSNGQLHSSSYSKDDFNNIRNARWNASHLKTFQYDLFHTLQRTPNFDMNFKNDKGYFLKAPYDMALMFPLLELAGHIHSKHIEYPLYGYRIHSNNDHIMNRKEQEDGERILREKRI</sequence>
<dbReference type="InterPro" id="IPR001173">
    <property type="entry name" value="Glyco_trans_2-like"/>
</dbReference>
<dbReference type="InterPro" id="IPR029044">
    <property type="entry name" value="Nucleotide-diphossugar_trans"/>
</dbReference>
<keyword evidence="3" id="KW-1185">Reference proteome</keyword>
<comment type="caution">
    <text evidence="2">The sequence shown here is derived from an EMBL/GenBank/DDBJ whole genome shotgun (WGS) entry which is preliminary data.</text>
</comment>
<dbReference type="Gene3D" id="3.90.550.10">
    <property type="entry name" value="Spore Coat Polysaccharide Biosynthesis Protein SpsA, Chain A"/>
    <property type="match status" value="1"/>
</dbReference>
<proteinExistence type="predicted"/>
<dbReference type="PANTHER" id="PTHR43685">
    <property type="entry name" value="GLYCOSYLTRANSFERASE"/>
    <property type="match status" value="1"/>
</dbReference>
<dbReference type="InterPro" id="IPR050834">
    <property type="entry name" value="Glycosyltransf_2"/>
</dbReference>
<dbReference type="PANTHER" id="PTHR43685:SF2">
    <property type="entry name" value="GLYCOSYLTRANSFERASE 2-LIKE DOMAIN-CONTAINING PROTEIN"/>
    <property type="match status" value="1"/>
</dbReference>
<reference evidence="3" key="1">
    <citation type="journal article" date="2019" name="Int. J. Syst. Evol. Microbiol.">
        <title>The Global Catalogue of Microorganisms (GCM) 10K type strain sequencing project: providing services to taxonomists for standard genome sequencing and annotation.</title>
        <authorList>
            <consortium name="The Broad Institute Genomics Platform"/>
            <consortium name="The Broad Institute Genome Sequencing Center for Infectious Disease"/>
            <person name="Wu L."/>
            <person name="Ma J."/>
        </authorList>
    </citation>
    <scope>NUCLEOTIDE SEQUENCE [LARGE SCALE GENOMIC DNA]</scope>
    <source>
        <strain evidence="3">JCM 16722</strain>
    </source>
</reference>
<evidence type="ECO:0000259" key="1">
    <source>
        <dbReference type="Pfam" id="PF00535"/>
    </source>
</evidence>
<feature type="domain" description="Glycosyltransferase 2-like" evidence="1">
    <location>
        <begin position="147"/>
        <end position="249"/>
    </location>
</feature>
<dbReference type="SUPFAM" id="SSF53448">
    <property type="entry name" value="Nucleotide-diphospho-sugar transferases"/>
    <property type="match status" value="1"/>
</dbReference>
<dbReference type="CDD" id="cd00761">
    <property type="entry name" value="Glyco_tranf_GTA_type"/>
    <property type="match status" value="1"/>
</dbReference>